<protein>
    <submittedName>
        <fullName evidence="1">Uncharacterized protein</fullName>
    </submittedName>
</protein>
<dbReference type="RefSeq" id="XP_020432273.1">
    <property type="nucleotide sequence ID" value="XM_020577825.1"/>
</dbReference>
<evidence type="ECO:0000313" key="2">
    <source>
        <dbReference type="Proteomes" id="UP000001396"/>
    </source>
</evidence>
<name>D3BE22_HETP5</name>
<keyword evidence="2" id="KW-1185">Reference proteome</keyword>
<organism evidence="1 2">
    <name type="scientific">Heterostelium pallidum (strain ATCC 26659 / Pp 5 / PN500)</name>
    <name type="common">Cellular slime mold</name>
    <name type="synonym">Polysphondylium pallidum</name>
    <dbReference type="NCBI Taxonomy" id="670386"/>
    <lineage>
        <taxon>Eukaryota</taxon>
        <taxon>Amoebozoa</taxon>
        <taxon>Evosea</taxon>
        <taxon>Eumycetozoa</taxon>
        <taxon>Dictyostelia</taxon>
        <taxon>Acytosteliales</taxon>
        <taxon>Acytosteliaceae</taxon>
        <taxon>Heterostelium</taxon>
    </lineage>
</organism>
<dbReference type="InParanoid" id="D3BE22"/>
<dbReference type="AlphaFoldDB" id="D3BE22"/>
<reference evidence="1 2" key="1">
    <citation type="journal article" date="2011" name="Genome Res.">
        <title>Phylogeny-wide analysis of social amoeba genomes highlights ancient origins for complex intercellular communication.</title>
        <authorList>
            <person name="Heidel A.J."/>
            <person name="Lawal H.M."/>
            <person name="Felder M."/>
            <person name="Schilde C."/>
            <person name="Helps N.R."/>
            <person name="Tunggal B."/>
            <person name="Rivero F."/>
            <person name="John U."/>
            <person name="Schleicher M."/>
            <person name="Eichinger L."/>
            <person name="Platzer M."/>
            <person name="Noegel A.A."/>
            <person name="Schaap P."/>
            <person name="Gloeckner G."/>
        </authorList>
    </citation>
    <scope>NUCLEOTIDE SEQUENCE [LARGE SCALE GENOMIC DNA]</scope>
    <source>
        <strain evidence="2">ATCC 26659 / Pp 5 / PN500</strain>
    </source>
</reference>
<dbReference type="EMBL" id="ADBJ01000031">
    <property type="protein sequence ID" value="EFA80153.1"/>
    <property type="molecule type" value="Genomic_DNA"/>
</dbReference>
<comment type="caution">
    <text evidence="1">The sequence shown here is derived from an EMBL/GenBank/DDBJ whole genome shotgun (WGS) entry which is preliminary data.</text>
</comment>
<sequence length="286" mass="31510">MNELKIPEGGVDLKRRFRDDKDLVEVKSRIWFRNGRAWIFEVPSSEIEFSSNLLTCLILQHYIPNQDLLMLHGSSTTILQEGRACAEPYQGLSPPRPKVPNHFSGNGHGAPYPTMVIEAAKSQSLAVLHRKCLDYFLDRAVAGVVTVESTIRVAIKIYPRDNANFAIVILYYRNGAPANPVRIISCGTTHLDSVNAVPHVNAISPPGYSCEGVMSPLDPPPFVPVNPANPLNLQNPCNKLGIPLYQLQIPTAELFNGAVIPLDVVLPSICTVDLHSIQQTANNKLY</sequence>
<accession>D3BE22</accession>
<gene>
    <name evidence="1" type="ORF">PPL_06975</name>
</gene>
<evidence type="ECO:0000313" key="1">
    <source>
        <dbReference type="EMBL" id="EFA80153.1"/>
    </source>
</evidence>
<dbReference type="GeneID" id="31362456"/>
<proteinExistence type="predicted"/>
<dbReference type="Proteomes" id="UP000001396">
    <property type="component" value="Unassembled WGS sequence"/>
</dbReference>
<dbReference type="OMA" id="YPRDNAN"/>